<organism evidence="2 3">
    <name type="scientific">Pleurodeles waltl</name>
    <name type="common">Iberian ribbed newt</name>
    <dbReference type="NCBI Taxonomy" id="8319"/>
    <lineage>
        <taxon>Eukaryota</taxon>
        <taxon>Metazoa</taxon>
        <taxon>Chordata</taxon>
        <taxon>Craniata</taxon>
        <taxon>Vertebrata</taxon>
        <taxon>Euteleostomi</taxon>
        <taxon>Amphibia</taxon>
        <taxon>Batrachia</taxon>
        <taxon>Caudata</taxon>
        <taxon>Salamandroidea</taxon>
        <taxon>Salamandridae</taxon>
        <taxon>Pleurodelinae</taxon>
        <taxon>Pleurodeles</taxon>
    </lineage>
</organism>
<evidence type="ECO:0000313" key="2">
    <source>
        <dbReference type="EMBL" id="KAJ1112745.1"/>
    </source>
</evidence>
<protein>
    <submittedName>
        <fullName evidence="2">Uncharacterized protein</fullName>
    </submittedName>
</protein>
<evidence type="ECO:0000256" key="1">
    <source>
        <dbReference type="SAM" id="MobiDB-lite"/>
    </source>
</evidence>
<evidence type="ECO:0000313" key="3">
    <source>
        <dbReference type="Proteomes" id="UP001066276"/>
    </source>
</evidence>
<comment type="caution">
    <text evidence="2">The sequence shown here is derived from an EMBL/GenBank/DDBJ whole genome shotgun (WGS) entry which is preliminary data.</text>
</comment>
<gene>
    <name evidence="2" type="ORF">NDU88_001006</name>
</gene>
<feature type="region of interest" description="Disordered" evidence="1">
    <location>
        <begin position="1"/>
        <end position="25"/>
    </location>
</feature>
<dbReference type="Proteomes" id="UP001066276">
    <property type="component" value="Chromosome 8"/>
</dbReference>
<dbReference type="EMBL" id="JANPWB010000012">
    <property type="protein sequence ID" value="KAJ1112745.1"/>
    <property type="molecule type" value="Genomic_DNA"/>
</dbReference>
<proteinExistence type="predicted"/>
<name>A0AAV7NIV4_PLEWA</name>
<sequence length="99" mass="11272">MSRALLSCRERDKKQRQSRSQNEAVFRSRPERDLIVLLLARGQRRHDLSQMVTVITLRPEETGAAVLYVSATVPANTASKSEKKVIRINTWLPRPTSSI</sequence>
<accession>A0AAV7NIV4</accession>
<reference evidence="2" key="1">
    <citation type="journal article" date="2022" name="bioRxiv">
        <title>Sequencing and chromosome-scale assembly of the giantPleurodeles waltlgenome.</title>
        <authorList>
            <person name="Brown T."/>
            <person name="Elewa A."/>
            <person name="Iarovenko S."/>
            <person name="Subramanian E."/>
            <person name="Araus A.J."/>
            <person name="Petzold A."/>
            <person name="Susuki M."/>
            <person name="Suzuki K.-i.T."/>
            <person name="Hayashi T."/>
            <person name="Toyoda A."/>
            <person name="Oliveira C."/>
            <person name="Osipova E."/>
            <person name="Leigh N.D."/>
            <person name="Simon A."/>
            <person name="Yun M.H."/>
        </authorList>
    </citation>
    <scope>NUCLEOTIDE SEQUENCE</scope>
    <source>
        <strain evidence="2">20211129_DDA</strain>
        <tissue evidence="2">Liver</tissue>
    </source>
</reference>
<dbReference type="AlphaFoldDB" id="A0AAV7NIV4"/>
<keyword evidence="3" id="KW-1185">Reference proteome</keyword>